<dbReference type="AlphaFoldDB" id="A0A3N6N9J6"/>
<dbReference type="GO" id="GO:0020037">
    <property type="term" value="F:heme binding"/>
    <property type="evidence" value="ECO:0007669"/>
    <property type="project" value="InterPro"/>
</dbReference>
<keyword evidence="5 6" id="KW-0408">Iron</keyword>
<keyword evidence="3 6" id="KW-0479">Metal-binding</keyword>
<evidence type="ECO:0000256" key="3">
    <source>
        <dbReference type="ARBA" id="ARBA00022723"/>
    </source>
</evidence>
<keyword evidence="2 6" id="KW-0349">Heme</keyword>
<evidence type="ECO:0000256" key="4">
    <source>
        <dbReference type="ARBA" id="ARBA00022982"/>
    </source>
</evidence>
<keyword evidence="1" id="KW-0813">Transport</keyword>
<keyword evidence="7" id="KW-0732">Signal</keyword>
<feature type="signal peptide" evidence="7">
    <location>
        <begin position="1"/>
        <end position="21"/>
    </location>
</feature>
<evidence type="ECO:0000256" key="5">
    <source>
        <dbReference type="ARBA" id="ARBA00023004"/>
    </source>
</evidence>
<dbReference type="OrthoDB" id="9814063at2"/>
<keyword evidence="4" id="KW-0249">Electron transport</keyword>
<reference evidence="9 10" key="1">
    <citation type="submission" date="2018-11" db="EMBL/GenBank/DDBJ databases">
        <title>Paraburkholderia sp. DHOA04, isolated from soil.</title>
        <authorList>
            <person name="Gao Z.-H."/>
            <person name="Qiu L.-H."/>
            <person name="Fu J.-C."/>
        </authorList>
    </citation>
    <scope>NUCLEOTIDE SEQUENCE [LARGE SCALE GENOMIC DNA]</scope>
    <source>
        <strain evidence="9 10">DHOA04</strain>
    </source>
</reference>
<evidence type="ECO:0000256" key="2">
    <source>
        <dbReference type="ARBA" id="ARBA00022617"/>
    </source>
</evidence>
<feature type="binding site" description="covalent" evidence="6">
    <location>
        <position position="33"/>
    </location>
    <ligand>
        <name>heme c</name>
        <dbReference type="ChEBI" id="CHEBI:61717"/>
    </ligand>
</feature>
<keyword evidence="10" id="KW-1185">Reference proteome</keyword>
<dbReference type="PRINTS" id="PR00606">
    <property type="entry name" value="CYTCHROMECID"/>
</dbReference>
<dbReference type="GO" id="GO:0005506">
    <property type="term" value="F:iron ion binding"/>
    <property type="evidence" value="ECO:0007669"/>
    <property type="project" value="InterPro"/>
</dbReference>
<evidence type="ECO:0000259" key="8">
    <source>
        <dbReference type="PROSITE" id="PS51007"/>
    </source>
</evidence>
<accession>A0A3N6N9J6</accession>
<evidence type="ECO:0000256" key="1">
    <source>
        <dbReference type="ARBA" id="ARBA00022448"/>
    </source>
</evidence>
<sequence>MKVRSASALIFSIAFSCAAFAQTGEQLAKAKGCTACHSVDGVGVGPSFHDIAQR</sequence>
<dbReference type="PROSITE" id="PS51007">
    <property type="entry name" value="CYTC"/>
    <property type="match status" value="1"/>
</dbReference>
<organism evidence="9 10">
    <name type="scientific">Paraburkholderia dinghuensis</name>
    <dbReference type="NCBI Taxonomy" id="2305225"/>
    <lineage>
        <taxon>Bacteria</taxon>
        <taxon>Pseudomonadati</taxon>
        <taxon>Pseudomonadota</taxon>
        <taxon>Betaproteobacteria</taxon>
        <taxon>Burkholderiales</taxon>
        <taxon>Burkholderiaceae</taxon>
        <taxon>Paraburkholderia</taxon>
    </lineage>
</organism>
<name>A0A3N6N9J6_9BURK</name>
<feature type="non-terminal residue" evidence="9">
    <location>
        <position position="54"/>
    </location>
</feature>
<evidence type="ECO:0000313" key="9">
    <source>
        <dbReference type="EMBL" id="RQH04877.1"/>
    </source>
</evidence>
<gene>
    <name evidence="9" type="ORF">D1Y85_15765</name>
</gene>
<comment type="caution">
    <text evidence="9">The sequence shown here is derived from an EMBL/GenBank/DDBJ whole genome shotgun (WGS) entry which is preliminary data.</text>
</comment>
<dbReference type="InterPro" id="IPR036909">
    <property type="entry name" value="Cyt_c-like_dom_sf"/>
</dbReference>
<evidence type="ECO:0000256" key="7">
    <source>
        <dbReference type="SAM" id="SignalP"/>
    </source>
</evidence>
<feature type="domain" description="Cytochrome c" evidence="8">
    <location>
        <begin position="19"/>
        <end position="54"/>
    </location>
</feature>
<dbReference type="Proteomes" id="UP000272778">
    <property type="component" value="Unassembled WGS sequence"/>
</dbReference>
<feature type="chain" id="PRO_5017988619" evidence="7">
    <location>
        <begin position="22"/>
        <end position="54"/>
    </location>
</feature>
<dbReference type="Pfam" id="PF00034">
    <property type="entry name" value="Cytochrom_C"/>
    <property type="match status" value="1"/>
</dbReference>
<dbReference type="RefSeq" id="WP_148089151.1">
    <property type="nucleotide sequence ID" value="NZ_RQIS01000011.1"/>
</dbReference>
<dbReference type="SUPFAM" id="SSF46626">
    <property type="entry name" value="Cytochrome c"/>
    <property type="match status" value="1"/>
</dbReference>
<proteinExistence type="predicted"/>
<dbReference type="EMBL" id="RQIS01000011">
    <property type="protein sequence ID" value="RQH04877.1"/>
    <property type="molecule type" value="Genomic_DNA"/>
</dbReference>
<dbReference type="InterPro" id="IPR002324">
    <property type="entry name" value="Cyt_c_ID"/>
</dbReference>
<dbReference type="GO" id="GO:0009055">
    <property type="term" value="F:electron transfer activity"/>
    <property type="evidence" value="ECO:0007669"/>
    <property type="project" value="InterPro"/>
</dbReference>
<protein>
    <submittedName>
        <fullName evidence="9">Cytochrome C</fullName>
    </submittedName>
</protein>
<feature type="binding site" description="covalent" evidence="6">
    <location>
        <position position="37"/>
    </location>
    <ligand>
        <name>heme c</name>
        <dbReference type="ChEBI" id="CHEBI:61717"/>
    </ligand>
</feature>
<comment type="PTM">
    <text evidence="6">Binds 1 heme c group covalently per subunit.</text>
</comment>
<evidence type="ECO:0000313" key="10">
    <source>
        <dbReference type="Proteomes" id="UP000272778"/>
    </source>
</evidence>
<dbReference type="Gene3D" id="1.10.760.10">
    <property type="entry name" value="Cytochrome c-like domain"/>
    <property type="match status" value="1"/>
</dbReference>
<dbReference type="PROSITE" id="PS51257">
    <property type="entry name" value="PROKAR_LIPOPROTEIN"/>
    <property type="match status" value="1"/>
</dbReference>
<dbReference type="InterPro" id="IPR009056">
    <property type="entry name" value="Cyt_c-like_dom"/>
</dbReference>
<evidence type="ECO:0000256" key="6">
    <source>
        <dbReference type="PIRSR" id="PIRSR602324-1"/>
    </source>
</evidence>